<evidence type="ECO:0000313" key="3">
    <source>
        <dbReference type="Proteomes" id="UP000092445"/>
    </source>
</evidence>
<dbReference type="VEuPathDB" id="VectorBase:GPAI011306"/>
<proteinExistence type="predicted"/>
<feature type="compositionally biased region" description="Basic residues" evidence="1">
    <location>
        <begin position="32"/>
        <end position="41"/>
    </location>
</feature>
<name>A0A1A9ZDD9_GLOPL</name>
<dbReference type="Proteomes" id="UP000092445">
    <property type="component" value="Unassembled WGS sequence"/>
</dbReference>
<organism evidence="2 3">
    <name type="scientific">Glossina pallidipes</name>
    <name type="common">Tsetse fly</name>
    <dbReference type="NCBI Taxonomy" id="7398"/>
    <lineage>
        <taxon>Eukaryota</taxon>
        <taxon>Metazoa</taxon>
        <taxon>Ecdysozoa</taxon>
        <taxon>Arthropoda</taxon>
        <taxon>Hexapoda</taxon>
        <taxon>Insecta</taxon>
        <taxon>Pterygota</taxon>
        <taxon>Neoptera</taxon>
        <taxon>Endopterygota</taxon>
        <taxon>Diptera</taxon>
        <taxon>Brachycera</taxon>
        <taxon>Muscomorpha</taxon>
        <taxon>Hippoboscoidea</taxon>
        <taxon>Glossinidae</taxon>
        <taxon>Glossina</taxon>
    </lineage>
</organism>
<reference evidence="3" key="1">
    <citation type="submission" date="2014-03" db="EMBL/GenBank/DDBJ databases">
        <authorList>
            <person name="Aksoy S."/>
            <person name="Warren W."/>
            <person name="Wilson R.K."/>
        </authorList>
    </citation>
    <scope>NUCLEOTIDE SEQUENCE [LARGE SCALE GENOMIC DNA]</scope>
    <source>
        <strain evidence="3">IAEA</strain>
    </source>
</reference>
<keyword evidence="3" id="KW-1185">Reference proteome</keyword>
<evidence type="ECO:0000256" key="1">
    <source>
        <dbReference type="SAM" id="MobiDB-lite"/>
    </source>
</evidence>
<sequence length="121" mass="13767">MLCDAIDECWKTIQNSALKSKRAQCEYLTRHHYHHNTKNLKLKSINSNYSQSHKKKEKTQTDSNANGESPQSLKAQTGDPSNKKPRIVETELRNTLIAPETTSSINDRDTHTLAETSVKMK</sequence>
<dbReference type="EnsemblMetazoa" id="GPAI011306-RA">
    <property type="protein sequence ID" value="GPAI011306-PA"/>
    <property type="gene ID" value="GPAI011306"/>
</dbReference>
<dbReference type="AlphaFoldDB" id="A0A1A9ZDD9"/>
<reference evidence="2" key="2">
    <citation type="submission" date="2020-05" db="UniProtKB">
        <authorList>
            <consortium name="EnsemblMetazoa"/>
        </authorList>
    </citation>
    <scope>IDENTIFICATION</scope>
    <source>
        <strain evidence="2">IAEA</strain>
    </source>
</reference>
<feature type="region of interest" description="Disordered" evidence="1">
    <location>
        <begin position="32"/>
        <end position="121"/>
    </location>
</feature>
<evidence type="ECO:0000313" key="2">
    <source>
        <dbReference type="EnsemblMetazoa" id="GPAI011306-PA"/>
    </source>
</evidence>
<dbReference type="STRING" id="7398.A0A1A9ZDD9"/>
<accession>A0A1A9ZDD9</accession>
<feature type="compositionally biased region" description="Polar residues" evidence="1">
    <location>
        <begin position="61"/>
        <end position="80"/>
    </location>
</feature>
<protein>
    <submittedName>
        <fullName evidence="2">Uncharacterized protein</fullName>
    </submittedName>
</protein>